<protein>
    <recommendedName>
        <fullName evidence="3">Flagellar FliJ protein</fullName>
    </recommendedName>
</protein>
<keyword evidence="11" id="KW-0969">Cilium</keyword>
<keyword evidence="10" id="KW-1006">Bacterial flagellum protein export</keyword>
<evidence type="ECO:0000313" key="11">
    <source>
        <dbReference type="EMBL" id="KYH35076.1"/>
    </source>
</evidence>
<dbReference type="RefSeq" id="WP_066823164.1">
    <property type="nucleotide sequence ID" value="NZ_LTBA01000006.1"/>
</dbReference>
<dbReference type="Pfam" id="PF02050">
    <property type="entry name" value="FliJ"/>
    <property type="match status" value="1"/>
</dbReference>
<organism evidence="11 12">
    <name type="scientific">Clostridium tepidiprofundi DSM 19306</name>
    <dbReference type="NCBI Taxonomy" id="1121338"/>
    <lineage>
        <taxon>Bacteria</taxon>
        <taxon>Bacillati</taxon>
        <taxon>Bacillota</taxon>
        <taxon>Clostridia</taxon>
        <taxon>Eubacteriales</taxon>
        <taxon>Clostridiaceae</taxon>
        <taxon>Clostridium</taxon>
    </lineage>
</organism>
<sequence length="149" mass="17968">MEQVFKFRLQKILDMKISLEEQSKIEFRKAVSDIEDSKLKIKQLEEKFSRYSCFNGKEDTVDRKLKLKYLDTLSRCIDNENSELDSKKMILEEKREMLKNKQIERKIVETLKDKQRQQFIQEQNMIEQKNNDEFALYAYVRKNLKGGDT</sequence>
<dbReference type="GO" id="GO:0044781">
    <property type="term" value="P:bacterial-type flagellum organization"/>
    <property type="evidence" value="ECO:0007669"/>
    <property type="project" value="UniProtKB-KW"/>
</dbReference>
<dbReference type="OrthoDB" id="1707704at2"/>
<keyword evidence="12" id="KW-1185">Reference proteome</keyword>
<reference evidence="11 12" key="1">
    <citation type="submission" date="2016-02" db="EMBL/GenBank/DDBJ databases">
        <title>Genome sequence of Clostridium tepidiprofundi DSM 19306.</title>
        <authorList>
            <person name="Poehlein A."/>
            <person name="Daniel R."/>
        </authorList>
    </citation>
    <scope>NUCLEOTIDE SEQUENCE [LARGE SCALE GENOMIC DNA]</scope>
    <source>
        <strain evidence="11 12">DSM 19306</strain>
    </source>
</reference>
<evidence type="ECO:0000313" key="12">
    <source>
        <dbReference type="Proteomes" id="UP000075531"/>
    </source>
</evidence>
<dbReference type="GO" id="GO:0071973">
    <property type="term" value="P:bacterial-type flagellum-dependent cell motility"/>
    <property type="evidence" value="ECO:0007669"/>
    <property type="project" value="InterPro"/>
</dbReference>
<evidence type="ECO:0000256" key="5">
    <source>
        <dbReference type="ARBA" id="ARBA00022475"/>
    </source>
</evidence>
<name>A0A151B5B8_9CLOT</name>
<dbReference type="EMBL" id="LTBA01000006">
    <property type="protein sequence ID" value="KYH35076.1"/>
    <property type="molecule type" value="Genomic_DNA"/>
</dbReference>
<comment type="subcellular location">
    <subcellularLocation>
        <location evidence="1">Cell membrane</location>
        <topology evidence="1">Peripheral membrane protein</topology>
        <orientation evidence="1">Cytoplasmic side</orientation>
    </subcellularLocation>
</comment>
<keyword evidence="11" id="KW-0282">Flagellum</keyword>
<keyword evidence="9" id="KW-0472">Membrane</keyword>
<proteinExistence type="inferred from homology"/>
<evidence type="ECO:0000256" key="4">
    <source>
        <dbReference type="ARBA" id="ARBA00022448"/>
    </source>
</evidence>
<dbReference type="GO" id="GO:0005886">
    <property type="term" value="C:plasma membrane"/>
    <property type="evidence" value="ECO:0007669"/>
    <property type="project" value="UniProtKB-SubCell"/>
</dbReference>
<dbReference type="InterPro" id="IPR012823">
    <property type="entry name" value="Flagell_FliJ"/>
</dbReference>
<comment type="caution">
    <text evidence="11">The sequence shown here is derived from an EMBL/GenBank/DDBJ whole genome shotgun (WGS) entry which is preliminary data.</text>
</comment>
<dbReference type="Proteomes" id="UP000075531">
    <property type="component" value="Unassembled WGS sequence"/>
</dbReference>
<keyword evidence="7" id="KW-1005">Bacterial flagellum biogenesis</keyword>
<keyword evidence="4" id="KW-0813">Transport</keyword>
<comment type="similarity">
    <text evidence="2">Belongs to the FliJ family.</text>
</comment>
<dbReference type="InterPro" id="IPR053716">
    <property type="entry name" value="Flag_assembly_chemotaxis_eff"/>
</dbReference>
<dbReference type="GO" id="GO:0006935">
    <property type="term" value="P:chemotaxis"/>
    <property type="evidence" value="ECO:0007669"/>
    <property type="project" value="UniProtKB-KW"/>
</dbReference>
<dbReference type="Gene3D" id="1.10.287.1700">
    <property type="match status" value="1"/>
</dbReference>
<keyword evidence="6" id="KW-0145">Chemotaxis</keyword>
<evidence type="ECO:0000256" key="8">
    <source>
        <dbReference type="ARBA" id="ARBA00022927"/>
    </source>
</evidence>
<evidence type="ECO:0000256" key="7">
    <source>
        <dbReference type="ARBA" id="ARBA00022795"/>
    </source>
</evidence>
<dbReference type="PATRIC" id="fig|1121338.3.peg.922"/>
<evidence type="ECO:0000256" key="1">
    <source>
        <dbReference type="ARBA" id="ARBA00004413"/>
    </source>
</evidence>
<evidence type="ECO:0000256" key="10">
    <source>
        <dbReference type="ARBA" id="ARBA00023225"/>
    </source>
</evidence>
<dbReference type="AlphaFoldDB" id="A0A151B5B8"/>
<evidence type="ECO:0000256" key="2">
    <source>
        <dbReference type="ARBA" id="ARBA00010004"/>
    </source>
</evidence>
<evidence type="ECO:0000256" key="9">
    <source>
        <dbReference type="ARBA" id="ARBA00023136"/>
    </source>
</evidence>
<evidence type="ECO:0000256" key="3">
    <source>
        <dbReference type="ARBA" id="ARBA00020392"/>
    </source>
</evidence>
<dbReference type="GO" id="GO:0015031">
    <property type="term" value="P:protein transport"/>
    <property type="evidence" value="ECO:0007669"/>
    <property type="project" value="UniProtKB-KW"/>
</dbReference>
<gene>
    <name evidence="11" type="ORF">CLTEP_08960</name>
</gene>
<dbReference type="GO" id="GO:0009288">
    <property type="term" value="C:bacterial-type flagellum"/>
    <property type="evidence" value="ECO:0007669"/>
    <property type="project" value="InterPro"/>
</dbReference>
<accession>A0A151B5B8</accession>
<keyword evidence="11" id="KW-0966">Cell projection</keyword>
<keyword evidence="8" id="KW-0653">Protein transport</keyword>
<dbReference type="STRING" id="1121338.CLTEP_08960"/>
<dbReference type="NCBIfam" id="TIGR02473">
    <property type="entry name" value="flagell_FliJ"/>
    <property type="match status" value="1"/>
</dbReference>
<evidence type="ECO:0000256" key="6">
    <source>
        <dbReference type="ARBA" id="ARBA00022500"/>
    </source>
</evidence>
<keyword evidence="5" id="KW-1003">Cell membrane</keyword>